<proteinExistence type="predicted"/>
<accession>B0MWU5</accession>
<gene>
    <name evidence="2" type="ORF">ALIPUT_01600</name>
</gene>
<organism evidence="2 3">
    <name type="scientific">Alistipes putredinis DSM 17216</name>
    <dbReference type="NCBI Taxonomy" id="445970"/>
    <lineage>
        <taxon>Bacteria</taxon>
        <taxon>Pseudomonadati</taxon>
        <taxon>Bacteroidota</taxon>
        <taxon>Bacteroidia</taxon>
        <taxon>Bacteroidales</taxon>
        <taxon>Rikenellaceae</taxon>
        <taxon>Alistipes</taxon>
    </lineage>
</organism>
<dbReference type="RefSeq" id="WP_004327634.1">
    <property type="nucleotide sequence ID" value="NZ_DS499577.1"/>
</dbReference>
<comment type="caution">
    <text evidence="2">The sequence shown here is derived from an EMBL/GenBank/DDBJ whole genome shotgun (WGS) entry which is preliminary data.</text>
</comment>
<dbReference type="Proteomes" id="UP000005819">
    <property type="component" value="Unassembled WGS sequence"/>
</dbReference>
<reference evidence="2" key="2">
    <citation type="submission" date="2013-09" db="EMBL/GenBank/DDBJ databases">
        <title>Draft genome sequence of Alistipes putredinis (DSM 17216).</title>
        <authorList>
            <person name="Sudarsanam P."/>
            <person name="Ley R."/>
            <person name="Guruge J."/>
            <person name="Turnbaugh P.J."/>
            <person name="Mahowald M."/>
            <person name="Liep D."/>
            <person name="Gordon J."/>
        </authorList>
    </citation>
    <scope>NUCLEOTIDE SEQUENCE</scope>
    <source>
        <strain evidence="2">DSM 17216</strain>
    </source>
</reference>
<reference evidence="2" key="1">
    <citation type="submission" date="2007-10" db="EMBL/GenBank/DDBJ databases">
        <authorList>
            <person name="Fulton L."/>
            <person name="Clifton S."/>
            <person name="Fulton B."/>
            <person name="Xu J."/>
            <person name="Minx P."/>
            <person name="Pepin K.H."/>
            <person name="Johnson M."/>
            <person name="Thiruvilangam P."/>
            <person name="Bhonagiri V."/>
            <person name="Nash W.E."/>
            <person name="Mardis E.R."/>
            <person name="Wilson R.K."/>
        </authorList>
    </citation>
    <scope>NUCLEOTIDE SEQUENCE [LARGE SCALE GENOMIC DNA]</scope>
    <source>
        <strain evidence="2">DSM 17216</strain>
    </source>
</reference>
<evidence type="ECO:0000256" key="1">
    <source>
        <dbReference type="SAM" id="MobiDB-lite"/>
    </source>
</evidence>
<sequence length="153" mass="17153">MENNSLLLCETASVSELTSRAVRAVVNGDIDPITAHINISRMEAAIKAFKDNEEIRDITLRELSQYGKSHQFGDCRLEEAEVGVKYDYADCGDSKLYDMYATLESLKADIKERETMLRQLPVSGLADPETGEMLYPPVRSSKTSIKTTFKKQP</sequence>
<dbReference type="EMBL" id="ABFK02000019">
    <property type="protein sequence ID" value="EDS03387.1"/>
    <property type="molecule type" value="Genomic_DNA"/>
</dbReference>
<protein>
    <submittedName>
        <fullName evidence="2">Uncharacterized protein</fullName>
    </submittedName>
</protein>
<dbReference type="OrthoDB" id="1004568at2"/>
<dbReference type="GeneID" id="73802217"/>
<keyword evidence="3" id="KW-1185">Reference proteome</keyword>
<dbReference type="HOGENOM" id="CLU_1709410_0_0_10"/>
<dbReference type="AlphaFoldDB" id="B0MWU5"/>
<evidence type="ECO:0000313" key="2">
    <source>
        <dbReference type="EMBL" id="EDS03387.1"/>
    </source>
</evidence>
<name>B0MWU5_9BACT</name>
<evidence type="ECO:0000313" key="3">
    <source>
        <dbReference type="Proteomes" id="UP000005819"/>
    </source>
</evidence>
<feature type="region of interest" description="Disordered" evidence="1">
    <location>
        <begin position="128"/>
        <end position="153"/>
    </location>
</feature>